<dbReference type="AlphaFoldDB" id="A0A9X9MHV4"/>
<accession>A0A9X9MHV4</accession>
<organism evidence="1 2">
    <name type="scientific">Blumeria graminis f. sp. tritici</name>
    <dbReference type="NCBI Taxonomy" id="62690"/>
    <lineage>
        <taxon>Eukaryota</taxon>
        <taxon>Fungi</taxon>
        <taxon>Dikarya</taxon>
        <taxon>Ascomycota</taxon>
        <taxon>Pezizomycotina</taxon>
        <taxon>Leotiomycetes</taxon>
        <taxon>Erysiphales</taxon>
        <taxon>Erysiphaceae</taxon>
        <taxon>Blumeria</taxon>
    </lineage>
</organism>
<sequence length="372" mass="43484">MSEITDICEYLASNPLANKLITFLNLHERRGSKFGNFSTKAKNKETILRDNDELFSYQTTAPIVEKALQNELDGNVITGLNNFWEIFFLDQDWSDQTLRIWECYQRYEIDEIEERERDDGGNPLIAQTKYLSRESNPKETLKLTHRQKNPKMFTGLETLEEGIPLGTSGGSQRQETNKEVHCPELTEGNKIVEMKLTYKNKILIENMTEKEIWDWLIFFQDNFLNQLINPNSNSLRLFPSLVIEDKGSQIRNKYCHTSHNYQIKGTTNNYQVDFLVKSIDVPSNEIHHWCEENIKENFKGKRSDMTYFETDILPKFSNNFDDLKELARKLHKILFGDGQVNFGTPIEYEPVYRDMIGAFDEVIALIRGKIHQ</sequence>
<protein>
    <submittedName>
        <fullName evidence="1">BgtAc-31433</fullName>
    </submittedName>
</protein>
<gene>
    <name evidence="1" type="ORF">BGT96224V316_LOCUS4610</name>
</gene>
<keyword evidence="2" id="KW-1185">Reference proteome</keyword>
<proteinExistence type="predicted"/>
<evidence type="ECO:0000313" key="2">
    <source>
        <dbReference type="Proteomes" id="UP000324639"/>
    </source>
</evidence>
<dbReference type="EMBL" id="LR026990">
    <property type="protein sequence ID" value="VDB88721.1"/>
    <property type="molecule type" value="Genomic_DNA"/>
</dbReference>
<dbReference type="Proteomes" id="UP000324639">
    <property type="component" value="Chromosome Bgt_-07"/>
</dbReference>
<name>A0A9X9MHV4_BLUGR</name>
<reference evidence="1 2" key="1">
    <citation type="submission" date="2018-08" db="EMBL/GenBank/DDBJ databases">
        <authorList>
            <person name="Muller C M."/>
        </authorList>
    </citation>
    <scope>NUCLEOTIDE SEQUENCE [LARGE SCALE GENOMIC DNA]</scope>
</reference>
<evidence type="ECO:0000313" key="1">
    <source>
        <dbReference type="EMBL" id="VDB88721.1"/>
    </source>
</evidence>